<protein>
    <recommendedName>
        <fullName evidence="4">C-type lectin domain-containing protein</fullName>
    </recommendedName>
</protein>
<dbReference type="InterPro" id="IPR001304">
    <property type="entry name" value="C-type_lectin-like"/>
</dbReference>
<reference evidence="5" key="2">
    <citation type="submission" date="2025-09" db="UniProtKB">
        <authorList>
            <consortium name="Ensembl"/>
        </authorList>
    </citation>
    <scope>IDENTIFICATION</scope>
</reference>
<dbReference type="InterPro" id="IPR016187">
    <property type="entry name" value="CTDL_fold"/>
</dbReference>
<feature type="domain" description="C-type lectin" evidence="4">
    <location>
        <begin position="82"/>
        <end position="209"/>
    </location>
</feature>
<keyword evidence="3" id="KW-1133">Transmembrane helix</keyword>
<proteinExistence type="predicted"/>
<dbReference type="InterPro" id="IPR016186">
    <property type="entry name" value="C-type_lectin-like/link_sf"/>
</dbReference>
<evidence type="ECO:0000256" key="2">
    <source>
        <dbReference type="ARBA" id="ARBA00023157"/>
    </source>
</evidence>
<feature type="transmembrane region" description="Helical" evidence="3">
    <location>
        <begin position="37"/>
        <end position="59"/>
    </location>
</feature>
<dbReference type="InterPro" id="IPR050111">
    <property type="entry name" value="C-type_lectin/snaclec_domain"/>
</dbReference>
<dbReference type="PROSITE" id="PS00615">
    <property type="entry name" value="C_TYPE_LECTIN_1"/>
    <property type="match status" value="1"/>
</dbReference>
<dbReference type="PROSITE" id="PS50041">
    <property type="entry name" value="C_TYPE_LECTIN_2"/>
    <property type="match status" value="1"/>
</dbReference>
<keyword evidence="1" id="KW-0430">Lectin</keyword>
<dbReference type="Ensembl" id="ENSPMGT00000008295.1">
    <property type="protein sequence ID" value="ENSPMGP00000007792.1"/>
    <property type="gene ID" value="ENSPMGG00000006353.1"/>
</dbReference>
<dbReference type="SUPFAM" id="SSF56436">
    <property type="entry name" value="C-type lectin-like"/>
    <property type="match status" value="1"/>
</dbReference>
<dbReference type="SMART" id="SM00034">
    <property type="entry name" value="CLECT"/>
    <property type="match status" value="1"/>
</dbReference>
<evidence type="ECO:0000259" key="4">
    <source>
        <dbReference type="PROSITE" id="PS50041"/>
    </source>
</evidence>
<keyword evidence="3" id="KW-0472">Membrane</keyword>
<dbReference type="GO" id="GO:0030246">
    <property type="term" value="F:carbohydrate binding"/>
    <property type="evidence" value="ECO:0007669"/>
    <property type="project" value="UniProtKB-KW"/>
</dbReference>
<evidence type="ECO:0000313" key="6">
    <source>
        <dbReference type="Proteomes" id="UP000261520"/>
    </source>
</evidence>
<evidence type="ECO:0000256" key="3">
    <source>
        <dbReference type="SAM" id="Phobius"/>
    </source>
</evidence>
<dbReference type="PANTHER" id="PTHR22803">
    <property type="entry name" value="MANNOSE, PHOSPHOLIPASE, LECTIN RECEPTOR RELATED"/>
    <property type="match status" value="1"/>
</dbReference>
<dbReference type="Proteomes" id="UP000261520">
    <property type="component" value="Unplaced"/>
</dbReference>
<keyword evidence="6" id="KW-1185">Reference proteome</keyword>
<keyword evidence="2" id="KW-1015">Disulfide bond</keyword>
<evidence type="ECO:0000256" key="1">
    <source>
        <dbReference type="ARBA" id="ARBA00022734"/>
    </source>
</evidence>
<keyword evidence="3" id="KW-0812">Transmembrane</keyword>
<evidence type="ECO:0000313" key="5">
    <source>
        <dbReference type="Ensembl" id="ENSPMGP00000007792.1"/>
    </source>
</evidence>
<dbReference type="CDD" id="cd03590">
    <property type="entry name" value="CLECT_DC-SIGN_like"/>
    <property type="match status" value="1"/>
</dbReference>
<organism evidence="5 6">
    <name type="scientific">Periophthalmus magnuspinnatus</name>
    <dbReference type="NCBI Taxonomy" id="409849"/>
    <lineage>
        <taxon>Eukaryota</taxon>
        <taxon>Metazoa</taxon>
        <taxon>Chordata</taxon>
        <taxon>Craniata</taxon>
        <taxon>Vertebrata</taxon>
        <taxon>Euteleostomi</taxon>
        <taxon>Actinopterygii</taxon>
        <taxon>Neopterygii</taxon>
        <taxon>Teleostei</taxon>
        <taxon>Neoteleostei</taxon>
        <taxon>Acanthomorphata</taxon>
        <taxon>Gobiaria</taxon>
        <taxon>Gobiiformes</taxon>
        <taxon>Gobioidei</taxon>
        <taxon>Gobiidae</taxon>
        <taxon>Oxudercinae</taxon>
        <taxon>Periophthalmus</taxon>
    </lineage>
</organism>
<dbReference type="InterPro" id="IPR033989">
    <property type="entry name" value="CD209-like_CTLD"/>
</dbReference>
<name>A0A3B3ZSW8_9GOBI</name>
<reference evidence="5" key="1">
    <citation type="submission" date="2025-08" db="UniProtKB">
        <authorList>
            <consortium name="Ensembl"/>
        </authorList>
    </citation>
    <scope>IDENTIFICATION</scope>
</reference>
<dbReference type="InterPro" id="IPR018378">
    <property type="entry name" value="C-type_lectin_CS"/>
</dbReference>
<dbReference type="Pfam" id="PF00059">
    <property type="entry name" value="Lectin_C"/>
    <property type="match status" value="1"/>
</dbReference>
<dbReference type="AlphaFoldDB" id="A0A3B3ZSW8"/>
<accession>A0A3B3ZSW8</accession>
<dbReference type="Gene3D" id="3.10.100.10">
    <property type="entry name" value="Mannose-Binding Protein A, subunit A"/>
    <property type="match status" value="1"/>
</dbReference>
<sequence>MGLVNIGLCQILHVPLVPGLKLVCAPQRRSKVTVERAAQVVLSLLLLAVVSALIGRVTFKMFSTAQTCPSHTYLCDINWTLSGTKCYYISSKATEVSWAGGRAMCQNMGVDLVKIESREEQDFFFNKISDRDWFWIGLTDSQTEGDWRWTDGSSLNKNLTFWNKEPDDWKGSGNDHPEGEDCAIILKGSTKDKSWADIFCSSRNGFICETEANCQHQ</sequence>